<keyword evidence="2" id="KW-0732">Signal</keyword>
<organism evidence="3 4">
    <name type="scientific">Colocasia esculenta</name>
    <name type="common">Wild taro</name>
    <name type="synonym">Arum esculentum</name>
    <dbReference type="NCBI Taxonomy" id="4460"/>
    <lineage>
        <taxon>Eukaryota</taxon>
        <taxon>Viridiplantae</taxon>
        <taxon>Streptophyta</taxon>
        <taxon>Embryophyta</taxon>
        <taxon>Tracheophyta</taxon>
        <taxon>Spermatophyta</taxon>
        <taxon>Magnoliopsida</taxon>
        <taxon>Liliopsida</taxon>
        <taxon>Araceae</taxon>
        <taxon>Aroideae</taxon>
        <taxon>Colocasieae</taxon>
        <taxon>Colocasia</taxon>
    </lineage>
</organism>
<name>A0A843TZ91_COLES</name>
<feature type="region of interest" description="Disordered" evidence="1">
    <location>
        <begin position="359"/>
        <end position="379"/>
    </location>
</feature>
<dbReference type="EMBL" id="NMUH01000239">
    <property type="protein sequence ID" value="MQL75177.1"/>
    <property type="molecule type" value="Genomic_DNA"/>
</dbReference>
<evidence type="ECO:0000313" key="4">
    <source>
        <dbReference type="Proteomes" id="UP000652761"/>
    </source>
</evidence>
<evidence type="ECO:0000313" key="3">
    <source>
        <dbReference type="EMBL" id="MQL75177.1"/>
    </source>
</evidence>
<dbReference type="AlphaFoldDB" id="A0A843TZ91"/>
<feature type="signal peptide" evidence="2">
    <location>
        <begin position="1"/>
        <end position="29"/>
    </location>
</feature>
<evidence type="ECO:0000256" key="2">
    <source>
        <dbReference type="SAM" id="SignalP"/>
    </source>
</evidence>
<comment type="caution">
    <text evidence="3">The sequence shown here is derived from an EMBL/GenBank/DDBJ whole genome shotgun (WGS) entry which is preliminary data.</text>
</comment>
<accession>A0A843TZ91</accession>
<gene>
    <name evidence="3" type="ORF">Taro_007543</name>
</gene>
<dbReference type="Proteomes" id="UP000652761">
    <property type="component" value="Unassembled WGS sequence"/>
</dbReference>
<feature type="region of interest" description="Disordered" evidence="1">
    <location>
        <begin position="70"/>
        <end position="95"/>
    </location>
</feature>
<protein>
    <submittedName>
        <fullName evidence="3">Uncharacterized protein</fullName>
    </submittedName>
</protein>
<reference evidence="3" key="1">
    <citation type="submission" date="2017-07" db="EMBL/GenBank/DDBJ databases">
        <title>Taro Niue Genome Assembly and Annotation.</title>
        <authorList>
            <person name="Atibalentja N."/>
            <person name="Keating K."/>
            <person name="Fields C.J."/>
        </authorList>
    </citation>
    <scope>NUCLEOTIDE SEQUENCE</scope>
    <source>
        <strain evidence="3">Niue_2</strain>
        <tissue evidence="3">Leaf</tissue>
    </source>
</reference>
<feature type="non-terminal residue" evidence="3">
    <location>
        <position position="1"/>
    </location>
</feature>
<feature type="compositionally biased region" description="Polar residues" evidence="1">
    <location>
        <begin position="362"/>
        <end position="379"/>
    </location>
</feature>
<feature type="chain" id="PRO_5032753480" evidence="2">
    <location>
        <begin position="30"/>
        <end position="379"/>
    </location>
</feature>
<evidence type="ECO:0000256" key="1">
    <source>
        <dbReference type="SAM" id="MobiDB-lite"/>
    </source>
</evidence>
<sequence>LLLVLLRLLELPLVLLMMLCLLGWRVLESNSCPTGSALRPAALTAPLATPADVAAAVTAGNAAYLLERTASSTSRSGQHHLSPKKKKKTHSLDCPKNTVHSLEGTLELMNSTLCLIWIIVTVEHRRPKSKKPLQKHCAVLRCCHCNWSLLSYHWWYLWLNWCCLRGHWWLLLCCHLCKLLTSCRHLLVLPRGLEHHPPPLLQNLWRGRQWKAFLLLCSLLQQITLRQQNTWLVELLRLSIHRHVLGCNRLVWCGILMLHQLSNLSASTPDARTPIPTKDLTIGTAAHGPGDPEGLTDQSKKICNEGPLGAYPKGEVNKYWGTLLMEDAVYYSPVFSARREGCCCEVSREKEGMSFTKKLSRDYQSPTDSNSRIDINMHN</sequence>
<feature type="compositionally biased region" description="Basic residues" evidence="1">
    <location>
        <begin position="77"/>
        <end position="89"/>
    </location>
</feature>
<keyword evidence="4" id="KW-1185">Reference proteome</keyword>
<proteinExistence type="predicted"/>